<name>X1HKG8_9ZZZZ</name>
<accession>X1HKG8</accession>
<gene>
    <name evidence="4" type="ORF">S03H2_40553</name>
</gene>
<evidence type="ECO:0000313" key="4">
    <source>
        <dbReference type="EMBL" id="GAH57535.1"/>
    </source>
</evidence>
<dbReference type="PRINTS" id="PR00368">
    <property type="entry name" value="FADPNR"/>
</dbReference>
<dbReference type="GO" id="GO:0016491">
    <property type="term" value="F:oxidoreductase activity"/>
    <property type="evidence" value="ECO:0007669"/>
    <property type="project" value="UniProtKB-KW"/>
</dbReference>
<evidence type="ECO:0000256" key="1">
    <source>
        <dbReference type="ARBA" id="ARBA00022630"/>
    </source>
</evidence>
<dbReference type="InterPro" id="IPR023753">
    <property type="entry name" value="FAD/NAD-binding_dom"/>
</dbReference>
<comment type="caution">
    <text evidence="4">The sequence shown here is derived from an EMBL/GenBank/DDBJ whole genome shotgun (WGS) entry which is preliminary data.</text>
</comment>
<keyword evidence="1" id="KW-0285">Flavoprotein</keyword>
<protein>
    <recommendedName>
        <fullName evidence="3">FAD/NAD(P)-binding domain-containing protein</fullName>
    </recommendedName>
</protein>
<feature type="domain" description="FAD/NAD(P)-binding" evidence="3">
    <location>
        <begin position="1"/>
        <end position="173"/>
    </location>
</feature>
<dbReference type="AlphaFoldDB" id="X1HKG8"/>
<reference evidence="4" key="1">
    <citation type="journal article" date="2014" name="Front. Microbiol.">
        <title>High frequency of phylogenetically diverse reductive dehalogenase-homologous genes in deep subseafloor sedimentary metagenomes.</title>
        <authorList>
            <person name="Kawai M."/>
            <person name="Futagami T."/>
            <person name="Toyoda A."/>
            <person name="Takaki Y."/>
            <person name="Nishi S."/>
            <person name="Hori S."/>
            <person name="Arai W."/>
            <person name="Tsubouchi T."/>
            <person name="Morono Y."/>
            <person name="Uchiyama I."/>
            <person name="Ito T."/>
            <person name="Fujiyama A."/>
            <person name="Inagaki F."/>
            <person name="Takami H."/>
        </authorList>
    </citation>
    <scope>NUCLEOTIDE SEQUENCE</scope>
    <source>
        <strain evidence="4">Expedition CK06-06</strain>
    </source>
</reference>
<evidence type="ECO:0000256" key="2">
    <source>
        <dbReference type="ARBA" id="ARBA00023002"/>
    </source>
</evidence>
<evidence type="ECO:0000259" key="3">
    <source>
        <dbReference type="Pfam" id="PF07992"/>
    </source>
</evidence>
<dbReference type="Pfam" id="PF07992">
    <property type="entry name" value="Pyr_redox_2"/>
    <property type="match status" value="1"/>
</dbReference>
<dbReference type="InterPro" id="IPR036188">
    <property type="entry name" value="FAD/NAD-bd_sf"/>
</dbReference>
<dbReference type="PRINTS" id="PR00469">
    <property type="entry name" value="PNDRDTASEII"/>
</dbReference>
<feature type="non-terminal residue" evidence="4">
    <location>
        <position position="1"/>
    </location>
</feature>
<sequence length="197" mass="21544">CPGEREFANKGVHYCALCDGALYKDKIIGVVGGSDSAAKEALLLAEYGKRIYIIYRKEKIRPEPINLERVMNHKKIKIINNTNITAISGDTFISSVTLDKPYKGSTEFELDALFVEIGHIPLSGLAQEIGVEVNEKGEIKIDRDAKTNIAGVFAAGDVVDTAFKQAITGVAQGATAAYSAYHYVNEHEHICCHNDEE</sequence>
<dbReference type="EMBL" id="BARU01025148">
    <property type="protein sequence ID" value="GAH57535.1"/>
    <property type="molecule type" value="Genomic_DNA"/>
</dbReference>
<proteinExistence type="predicted"/>
<organism evidence="4">
    <name type="scientific">marine sediment metagenome</name>
    <dbReference type="NCBI Taxonomy" id="412755"/>
    <lineage>
        <taxon>unclassified sequences</taxon>
        <taxon>metagenomes</taxon>
        <taxon>ecological metagenomes</taxon>
    </lineage>
</organism>
<dbReference type="SUPFAM" id="SSF51905">
    <property type="entry name" value="FAD/NAD(P)-binding domain"/>
    <property type="match status" value="1"/>
</dbReference>
<dbReference type="InterPro" id="IPR050097">
    <property type="entry name" value="Ferredoxin-NADP_redctase_2"/>
</dbReference>
<keyword evidence="2" id="KW-0560">Oxidoreductase</keyword>
<dbReference type="Gene3D" id="3.50.50.60">
    <property type="entry name" value="FAD/NAD(P)-binding domain"/>
    <property type="match status" value="1"/>
</dbReference>
<dbReference type="PANTHER" id="PTHR48105">
    <property type="entry name" value="THIOREDOXIN REDUCTASE 1-RELATED-RELATED"/>
    <property type="match status" value="1"/>
</dbReference>